<keyword evidence="1" id="KW-0732">Signal</keyword>
<dbReference type="Gene3D" id="2.60.40.3080">
    <property type="match status" value="1"/>
</dbReference>
<evidence type="ECO:0000313" key="2">
    <source>
        <dbReference type="EMBL" id="MEO4938817.1"/>
    </source>
</evidence>
<evidence type="ECO:0000256" key="1">
    <source>
        <dbReference type="SAM" id="SignalP"/>
    </source>
</evidence>
<proteinExistence type="predicted"/>
<dbReference type="InterPro" id="IPR021638">
    <property type="entry name" value="DUF3244"/>
</dbReference>
<keyword evidence="3" id="KW-1185">Reference proteome</keyword>
<evidence type="ECO:0000313" key="3">
    <source>
        <dbReference type="Proteomes" id="UP001491715"/>
    </source>
</evidence>
<dbReference type="RefSeq" id="WP_226791305.1">
    <property type="nucleotide sequence ID" value="NZ_CP084680.1"/>
</dbReference>
<accession>A0ABV0HYI2</accession>
<sequence length="136" mass="14986">MKLKRFLCLLSLCGLLSITAIATDSGPVERVEIKLFVTDEPFTMPNGREKEPRSIPMLVPFSAFLSESHSIELDFYEAIGEIEIIISQNGDVIYSSSENVVSPILKNIQLPQGSSGVFLLEIRNGEGAYAFGNFDL</sequence>
<dbReference type="Proteomes" id="UP001491715">
    <property type="component" value="Unassembled WGS sequence"/>
</dbReference>
<feature type="signal peptide" evidence="1">
    <location>
        <begin position="1"/>
        <end position="22"/>
    </location>
</feature>
<comment type="caution">
    <text evidence="2">The sequence shown here is derived from an EMBL/GenBank/DDBJ whole genome shotgun (WGS) entry which is preliminary data.</text>
</comment>
<feature type="chain" id="PRO_5045413776" evidence="1">
    <location>
        <begin position="23"/>
        <end position="136"/>
    </location>
</feature>
<organism evidence="2 3">
    <name type="scientific">Bacteroides humanifaecis</name>
    <dbReference type="NCBI Taxonomy" id="2792859"/>
    <lineage>
        <taxon>Bacteria</taxon>
        <taxon>Pseudomonadati</taxon>
        <taxon>Bacteroidota</taxon>
        <taxon>Bacteroidia</taxon>
        <taxon>Bacteroidales</taxon>
        <taxon>Bacteroidaceae</taxon>
        <taxon>Bacteroides</taxon>
    </lineage>
</organism>
<protein>
    <submittedName>
        <fullName evidence="2">DUF3244 domain-containing protein</fullName>
    </submittedName>
</protein>
<name>A0ABV0HYI2_9BACE</name>
<dbReference type="EMBL" id="JBDQBE010000014">
    <property type="protein sequence ID" value="MEO4938817.1"/>
    <property type="molecule type" value="Genomic_DNA"/>
</dbReference>
<reference evidence="2 3" key="1">
    <citation type="submission" date="2024-05" db="EMBL/GenBank/DDBJ databases">
        <title>Human gut microbiome strain richness.</title>
        <authorList>
            <person name="Chen-Liaw A."/>
        </authorList>
    </citation>
    <scope>NUCLEOTIDE SEQUENCE [LARGE SCALE GENOMIC DNA]</scope>
    <source>
        <strain evidence="2 3">1001271st1_B1_1001271B_150615</strain>
    </source>
</reference>
<dbReference type="Pfam" id="PF11589">
    <property type="entry name" value="DUF3244"/>
    <property type="match status" value="1"/>
</dbReference>
<gene>
    <name evidence="2" type="ORF">ABHZ06_13265</name>
</gene>